<dbReference type="AlphaFoldDB" id="A0A4U6D6G2"/>
<organism evidence="2 3">
    <name type="scientific">Dyadobacter frigoris</name>
    <dbReference type="NCBI Taxonomy" id="2576211"/>
    <lineage>
        <taxon>Bacteria</taxon>
        <taxon>Pseudomonadati</taxon>
        <taxon>Bacteroidota</taxon>
        <taxon>Cytophagia</taxon>
        <taxon>Cytophagales</taxon>
        <taxon>Spirosomataceae</taxon>
        <taxon>Dyadobacter</taxon>
    </lineage>
</organism>
<feature type="chain" id="PRO_5020571459" evidence="1">
    <location>
        <begin position="19"/>
        <end position="229"/>
    </location>
</feature>
<dbReference type="OrthoDB" id="946510at2"/>
<dbReference type="Proteomes" id="UP000304900">
    <property type="component" value="Unassembled WGS sequence"/>
</dbReference>
<evidence type="ECO:0000256" key="1">
    <source>
        <dbReference type="SAM" id="SignalP"/>
    </source>
</evidence>
<comment type="caution">
    <text evidence="2">The sequence shown here is derived from an EMBL/GenBank/DDBJ whole genome shotgun (WGS) entry which is preliminary data.</text>
</comment>
<dbReference type="RefSeq" id="WP_137340187.1">
    <property type="nucleotide sequence ID" value="NZ_BSQH01000006.1"/>
</dbReference>
<reference evidence="2 3" key="1">
    <citation type="submission" date="2019-05" db="EMBL/GenBank/DDBJ databases">
        <title>Dyadobacter AR-3-8 sp. nov., isolated from arctic soil.</title>
        <authorList>
            <person name="Chaudhary D.K."/>
        </authorList>
    </citation>
    <scope>NUCLEOTIDE SEQUENCE [LARGE SCALE GENOMIC DNA]</scope>
    <source>
        <strain evidence="2 3">AR-3-8</strain>
    </source>
</reference>
<feature type="signal peptide" evidence="1">
    <location>
        <begin position="1"/>
        <end position="18"/>
    </location>
</feature>
<evidence type="ECO:0000313" key="2">
    <source>
        <dbReference type="EMBL" id="TKT91817.1"/>
    </source>
</evidence>
<keyword evidence="1" id="KW-0732">Signal</keyword>
<proteinExistence type="predicted"/>
<accession>A0A4U6D6G2</accession>
<dbReference type="EMBL" id="SZVO01000005">
    <property type="protein sequence ID" value="TKT91817.1"/>
    <property type="molecule type" value="Genomic_DNA"/>
</dbReference>
<protein>
    <submittedName>
        <fullName evidence="2">Uncharacterized protein</fullName>
    </submittedName>
</protein>
<keyword evidence="3" id="KW-1185">Reference proteome</keyword>
<name>A0A4U6D6G2_9BACT</name>
<evidence type="ECO:0000313" key="3">
    <source>
        <dbReference type="Proteomes" id="UP000304900"/>
    </source>
</evidence>
<sequence length="229" mass="23880">MKKIITSLCLGFMLIVMAVSSSKASVFYVLDGDSFTLTPVIPGGTVLSQFLWTLEGTATETITTAGGIYTHIFHNTSGSAAQSYKLSFGVVDQVTSCVSSILDHTIIVLPKLTVAITTPDGKENFCDQLAFATQLTASVTVTGLGAFDVTLSPFAWKKGTVDVTGTDTGTSSVLDVNAAGTYSAIVSYVLPTTGNFIPTATKILNAITGATKTINNNLPLPVVPTLTLN</sequence>
<gene>
    <name evidence="2" type="ORF">FDK13_11715</name>
</gene>